<dbReference type="InterPro" id="IPR012337">
    <property type="entry name" value="RNaseH-like_sf"/>
</dbReference>
<sequence>MYALFRAVDMARKSKKGSINILSGSRSSLDLLRSSSVTHPLAIEMKRCIRQICEEKRSMRLFWLKAHVGTPGNERADELAKKVALIKEMAPDYDKVVMS</sequence>
<dbReference type="GO" id="GO:0004523">
    <property type="term" value="F:RNA-DNA hybrid ribonuclease activity"/>
    <property type="evidence" value="ECO:0007669"/>
    <property type="project" value="InterPro"/>
</dbReference>
<dbReference type="Proteomes" id="UP001153954">
    <property type="component" value="Unassembled WGS sequence"/>
</dbReference>
<protein>
    <recommendedName>
        <fullName evidence="1">RNase H type-1 domain-containing protein</fullName>
    </recommendedName>
</protein>
<dbReference type="Gene3D" id="3.30.420.10">
    <property type="entry name" value="Ribonuclease H-like superfamily/Ribonuclease H"/>
    <property type="match status" value="1"/>
</dbReference>
<dbReference type="Pfam" id="PF00075">
    <property type="entry name" value="RNase_H"/>
    <property type="match status" value="1"/>
</dbReference>
<accession>A0AAU9U675</accession>
<dbReference type="AlphaFoldDB" id="A0AAU9U675"/>
<name>A0AAU9U675_EUPED</name>
<dbReference type="InterPro" id="IPR036397">
    <property type="entry name" value="RNaseH_sf"/>
</dbReference>
<dbReference type="EMBL" id="CAKOGL010000015">
    <property type="protein sequence ID" value="CAH2095041.1"/>
    <property type="molecule type" value="Genomic_DNA"/>
</dbReference>
<evidence type="ECO:0000313" key="3">
    <source>
        <dbReference type="Proteomes" id="UP001153954"/>
    </source>
</evidence>
<dbReference type="PROSITE" id="PS50879">
    <property type="entry name" value="RNASE_H_1"/>
    <property type="match status" value="1"/>
</dbReference>
<reference evidence="2" key="1">
    <citation type="submission" date="2022-03" db="EMBL/GenBank/DDBJ databases">
        <authorList>
            <person name="Tunstrom K."/>
        </authorList>
    </citation>
    <scope>NUCLEOTIDE SEQUENCE</scope>
</reference>
<evidence type="ECO:0000313" key="2">
    <source>
        <dbReference type="EMBL" id="CAH2095041.1"/>
    </source>
</evidence>
<proteinExistence type="predicted"/>
<evidence type="ECO:0000259" key="1">
    <source>
        <dbReference type="PROSITE" id="PS50879"/>
    </source>
</evidence>
<feature type="domain" description="RNase H type-1" evidence="1">
    <location>
        <begin position="1"/>
        <end position="85"/>
    </location>
</feature>
<keyword evidence="3" id="KW-1185">Reference proteome</keyword>
<dbReference type="GO" id="GO:0003676">
    <property type="term" value="F:nucleic acid binding"/>
    <property type="evidence" value="ECO:0007669"/>
    <property type="project" value="InterPro"/>
</dbReference>
<organism evidence="2 3">
    <name type="scientific">Euphydryas editha</name>
    <name type="common">Edith's checkerspot</name>
    <dbReference type="NCBI Taxonomy" id="104508"/>
    <lineage>
        <taxon>Eukaryota</taxon>
        <taxon>Metazoa</taxon>
        <taxon>Ecdysozoa</taxon>
        <taxon>Arthropoda</taxon>
        <taxon>Hexapoda</taxon>
        <taxon>Insecta</taxon>
        <taxon>Pterygota</taxon>
        <taxon>Neoptera</taxon>
        <taxon>Endopterygota</taxon>
        <taxon>Lepidoptera</taxon>
        <taxon>Glossata</taxon>
        <taxon>Ditrysia</taxon>
        <taxon>Papilionoidea</taxon>
        <taxon>Nymphalidae</taxon>
        <taxon>Nymphalinae</taxon>
        <taxon>Euphydryas</taxon>
    </lineage>
</organism>
<dbReference type="SUPFAM" id="SSF53098">
    <property type="entry name" value="Ribonuclease H-like"/>
    <property type="match status" value="1"/>
</dbReference>
<comment type="caution">
    <text evidence="2">The sequence shown here is derived from an EMBL/GenBank/DDBJ whole genome shotgun (WGS) entry which is preliminary data.</text>
</comment>
<dbReference type="InterPro" id="IPR002156">
    <property type="entry name" value="RNaseH_domain"/>
</dbReference>
<gene>
    <name evidence="2" type="ORF">EEDITHA_LOCUS10543</name>
</gene>